<protein>
    <submittedName>
        <fullName evidence="1">Uncharacterized protein</fullName>
    </submittedName>
</protein>
<dbReference type="AlphaFoldDB" id="A0AAE0RGC0"/>
<gene>
    <name evidence="1" type="ORF">QTP70_012194</name>
</gene>
<evidence type="ECO:0000313" key="2">
    <source>
        <dbReference type="Proteomes" id="UP001274896"/>
    </source>
</evidence>
<dbReference type="EMBL" id="JAUCMX010000002">
    <property type="protein sequence ID" value="KAK3553840.1"/>
    <property type="molecule type" value="Genomic_DNA"/>
</dbReference>
<name>A0AAE0RGC0_9TELE</name>
<proteinExistence type="predicted"/>
<organism evidence="1 2">
    <name type="scientific">Hemibagrus guttatus</name>
    <dbReference type="NCBI Taxonomy" id="175788"/>
    <lineage>
        <taxon>Eukaryota</taxon>
        <taxon>Metazoa</taxon>
        <taxon>Chordata</taxon>
        <taxon>Craniata</taxon>
        <taxon>Vertebrata</taxon>
        <taxon>Euteleostomi</taxon>
        <taxon>Actinopterygii</taxon>
        <taxon>Neopterygii</taxon>
        <taxon>Teleostei</taxon>
        <taxon>Ostariophysi</taxon>
        <taxon>Siluriformes</taxon>
        <taxon>Bagridae</taxon>
        <taxon>Hemibagrus</taxon>
    </lineage>
</organism>
<keyword evidence="2" id="KW-1185">Reference proteome</keyword>
<comment type="caution">
    <text evidence="1">The sequence shown here is derived from an EMBL/GenBank/DDBJ whole genome shotgun (WGS) entry which is preliminary data.</text>
</comment>
<evidence type="ECO:0000313" key="1">
    <source>
        <dbReference type="EMBL" id="KAK3553840.1"/>
    </source>
</evidence>
<dbReference type="Proteomes" id="UP001274896">
    <property type="component" value="Unassembled WGS sequence"/>
</dbReference>
<sequence>MPEPPQLAPFDVEEQRLYSELLLGGRAPYPISKGAPRHPTEEAHFGRLYPGSYPFGHDPELMTIDRYIDRITANPSVNLTIHPSLTRKQDPEILKLLHLRKELPSLNRHIIVVEGFEYLNELRSHVVGGLVLLVGSPKANGFKFQRRPYSGACLRPCQLSMAALSLSTSLQTFFYNLQ</sequence>
<accession>A0AAE0RGC0</accession>
<reference evidence="1" key="1">
    <citation type="submission" date="2023-06" db="EMBL/GenBank/DDBJ databases">
        <title>Male Hemibagrus guttatus genome.</title>
        <authorList>
            <person name="Bian C."/>
        </authorList>
    </citation>
    <scope>NUCLEOTIDE SEQUENCE</scope>
    <source>
        <strain evidence="1">Male_cb2023</strain>
        <tissue evidence="1">Muscle</tissue>
    </source>
</reference>